<dbReference type="AlphaFoldDB" id="A0A6A6EGX4"/>
<feature type="transmembrane region" description="Helical" evidence="1">
    <location>
        <begin position="12"/>
        <end position="34"/>
    </location>
</feature>
<keyword evidence="1" id="KW-0472">Membrane</keyword>
<accession>A0A6A6EGX4</accession>
<keyword evidence="1" id="KW-1133">Transmembrane helix</keyword>
<gene>
    <name evidence="2" type="ORF">K469DRAFT_721441</name>
</gene>
<name>A0A6A6EGX4_9PEZI</name>
<evidence type="ECO:0000256" key="1">
    <source>
        <dbReference type="SAM" id="Phobius"/>
    </source>
</evidence>
<dbReference type="EMBL" id="ML994618">
    <property type="protein sequence ID" value="KAF2190543.1"/>
    <property type="molecule type" value="Genomic_DNA"/>
</dbReference>
<keyword evidence="1" id="KW-0812">Transmembrane</keyword>
<sequence length="98" mass="11325">MSNNTELKHSGSLYLGSFPLGGNTSVFIYFLFIYSSVATAKTRSSSIYPSFEQYGEVPRRLFRRTNALYTAEWSRRQSAVSVRVQFYWQRVLQHPSSL</sequence>
<evidence type="ECO:0000313" key="3">
    <source>
        <dbReference type="Proteomes" id="UP000800200"/>
    </source>
</evidence>
<reference evidence="2" key="1">
    <citation type="journal article" date="2020" name="Stud. Mycol.">
        <title>101 Dothideomycetes genomes: a test case for predicting lifestyles and emergence of pathogens.</title>
        <authorList>
            <person name="Haridas S."/>
            <person name="Albert R."/>
            <person name="Binder M."/>
            <person name="Bloem J."/>
            <person name="Labutti K."/>
            <person name="Salamov A."/>
            <person name="Andreopoulos B."/>
            <person name="Baker S."/>
            <person name="Barry K."/>
            <person name="Bills G."/>
            <person name="Bluhm B."/>
            <person name="Cannon C."/>
            <person name="Castanera R."/>
            <person name="Culley D."/>
            <person name="Daum C."/>
            <person name="Ezra D."/>
            <person name="Gonzalez J."/>
            <person name="Henrissat B."/>
            <person name="Kuo A."/>
            <person name="Liang C."/>
            <person name="Lipzen A."/>
            <person name="Lutzoni F."/>
            <person name="Magnuson J."/>
            <person name="Mondo S."/>
            <person name="Nolan M."/>
            <person name="Ohm R."/>
            <person name="Pangilinan J."/>
            <person name="Park H.-J."/>
            <person name="Ramirez L."/>
            <person name="Alfaro M."/>
            <person name="Sun H."/>
            <person name="Tritt A."/>
            <person name="Yoshinaga Y."/>
            <person name="Zwiers L.-H."/>
            <person name="Turgeon B."/>
            <person name="Goodwin S."/>
            <person name="Spatafora J."/>
            <person name="Crous P."/>
            <person name="Grigoriev I."/>
        </authorList>
    </citation>
    <scope>NUCLEOTIDE SEQUENCE</scope>
    <source>
        <strain evidence="2">CBS 207.26</strain>
    </source>
</reference>
<protein>
    <submittedName>
        <fullName evidence="2">Uncharacterized protein</fullName>
    </submittedName>
</protein>
<proteinExistence type="predicted"/>
<keyword evidence="3" id="KW-1185">Reference proteome</keyword>
<dbReference type="Proteomes" id="UP000800200">
    <property type="component" value="Unassembled WGS sequence"/>
</dbReference>
<organism evidence="2 3">
    <name type="scientific">Zopfia rhizophila CBS 207.26</name>
    <dbReference type="NCBI Taxonomy" id="1314779"/>
    <lineage>
        <taxon>Eukaryota</taxon>
        <taxon>Fungi</taxon>
        <taxon>Dikarya</taxon>
        <taxon>Ascomycota</taxon>
        <taxon>Pezizomycotina</taxon>
        <taxon>Dothideomycetes</taxon>
        <taxon>Dothideomycetes incertae sedis</taxon>
        <taxon>Zopfiaceae</taxon>
        <taxon>Zopfia</taxon>
    </lineage>
</organism>
<evidence type="ECO:0000313" key="2">
    <source>
        <dbReference type="EMBL" id="KAF2190543.1"/>
    </source>
</evidence>